<proteinExistence type="predicted"/>
<dbReference type="SUPFAM" id="SSF55154">
    <property type="entry name" value="CYTH-like phosphatases"/>
    <property type="match status" value="1"/>
</dbReference>
<protein>
    <submittedName>
        <fullName evidence="2">Class IV adenylate cyclase</fullName>
    </submittedName>
</protein>
<sequence>MARNTEIKARVADPVALFERAARIADSGPIAIFQDDTFFHCSNGRLKLRDFGDGRGELIFYQRPDQHGPKESFYVLSPSASPASLREALGLAHGISGRVIKQRSLFLAGQTRIHLDEVQGLGHFMELEVVLDETQSSADGVRIAEALMRELGIDARALIDGAYVDLLRETTPKEVA</sequence>
<dbReference type="PANTHER" id="PTHR21028:SF2">
    <property type="entry name" value="CYTH DOMAIN-CONTAINING PROTEIN"/>
    <property type="match status" value="1"/>
</dbReference>
<feature type="domain" description="CYTH" evidence="1">
    <location>
        <begin position="2"/>
        <end position="169"/>
    </location>
</feature>
<evidence type="ECO:0000313" key="3">
    <source>
        <dbReference type="Proteomes" id="UP001410394"/>
    </source>
</evidence>
<dbReference type="Proteomes" id="UP001410394">
    <property type="component" value="Unassembled WGS sequence"/>
</dbReference>
<name>A0ABU9Z3W9_9RHOO</name>
<accession>A0ABU9Z3W9</accession>
<dbReference type="RefSeq" id="WP_345921255.1">
    <property type="nucleotide sequence ID" value="NZ_JBDIVE010000014.1"/>
</dbReference>
<comment type="caution">
    <text evidence="2">The sequence shown here is derived from an EMBL/GenBank/DDBJ whole genome shotgun (WGS) entry which is preliminary data.</text>
</comment>
<organism evidence="2 3">
    <name type="scientific">Uliginosibacterium sediminicola</name>
    <dbReference type="NCBI Taxonomy" id="2024550"/>
    <lineage>
        <taxon>Bacteria</taxon>
        <taxon>Pseudomonadati</taxon>
        <taxon>Pseudomonadota</taxon>
        <taxon>Betaproteobacteria</taxon>
        <taxon>Rhodocyclales</taxon>
        <taxon>Zoogloeaceae</taxon>
        <taxon>Uliginosibacterium</taxon>
    </lineage>
</organism>
<dbReference type="PANTHER" id="PTHR21028">
    <property type="entry name" value="SI:CH211-156B7.4"/>
    <property type="match status" value="1"/>
</dbReference>
<dbReference type="EMBL" id="JBDIVE010000014">
    <property type="protein sequence ID" value="MEN3070477.1"/>
    <property type="molecule type" value="Genomic_DNA"/>
</dbReference>
<dbReference type="InterPro" id="IPR008173">
    <property type="entry name" value="Adenylyl_cyclase_CyaB"/>
</dbReference>
<dbReference type="SMART" id="SM01118">
    <property type="entry name" value="CYTH"/>
    <property type="match status" value="1"/>
</dbReference>
<reference evidence="2 3" key="1">
    <citation type="journal article" date="2018" name="Int. J. Syst. Evol. Microbiol.">
        <title>Uliginosibacterium sediminicola sp. nov., isolated from freshwater sediment.</title>
        <authorList>
            <person name="Hwang W.M."/>
            <person name="Kim S.M."/>
            <person name="Kang K."/>
            <person name="Ahn T.Y."/>
        </authorList>
    </citation>
    <scope>NUCLEOTIDE SEQUENCE [LARGE SCALE GENOMIC DNA]</scope>
    <source>
        <strain evidence="2 3">M1-21</strain>
    </source>
</reference>
<keyword evidence="3" id="KW-1185">Reference proteome</keyword>
<dbReference type="Gene3D" id="2.40.320.10">
    <property type="entry name" value="Hypothetical Protein Pfu-838710-001"/>
    <property type="match status" value="1"/>
</dbReference>
<evidence type="ECO:0000313" key="2">
    <source>
        <dbReference type="EMBL" id="MEN3070477.1"/>
    </source>
</evidence>
<dbReference type="InterPro" id="IPR033469">
    <property type="entry name" value="CYTH-like_dom_sf"/>
</dbReference>
<gene>
    <name evidence="2" type="ORF">ABDB84_18480</name>
</gene>
<dbReference type="InterPro" id="IPR023577">
    <property type="entry name" value="CYTH_domain"/>
</dbReference>
<dbReference type="Pfam" id="PF01928">
    <property type="entry name" value="CYTH"/>
    <property type="match status" value="1"/>
</dbReference>
<dbReference type="PROSITE" id="PS51707">
    <property type="entry name" value="CYTH"/>
    <property type="match status" value="1"/>
</dbReference>
<dbReference type="CDD" id="cd07890">
    <property type="entry name" value="CYTH-like_AC_IV-like"/>
    <property type="match status" value="1"/>
</dbReference>
<evidence type="ECO:0000259" key="1">
    <source>
        <dbReference type="PROSITE" id="PS51707"/>
    </source>
</evidence>